<keyword evidence="7" id="KW-1185">Reference proteome</keyword>
<keyword evidence="4" id="KW-0812">Transmembrane</keyword>
<protein>
    <submittedName>
        <fullName evidence="6">Helix-turn-helix domain-containing protein</fullName>
    </submittedName>
</protein>
<feature type="transmembrane region" description="Helical" evidence="4">
    <location>
        <begin position="391"/>
        <end position="411"/>
    </location>
</feature>
<dbReference type="AlphaFoldDB" id="A0A6P0UHB5"/>
<accession>A0A6P0UHB5</accession>
<evidence type="ECO:0000256" key="4">
    <source>
        <dbReference type="SAM" id="Phobius"/>
    </source>
</evidence>
<comment type="caution">
    <text evidence="6">The sequence shown here is derived from an EMBL/GenBank/DDBJ whole genome shotgun (WGS) entry which is preliminary data.</text>
</comment>
<evidence type="ECO:0000256" key="2">
    <source>
        <dbReference type="ARBA" id="ARBA00023125"/>
    </source>
</evidence>
<dbReference type="EMBL" id="JAABOO010000001">
    <property type="protein sequence ID" value="NER12711.1"/>
    <property type="molecule type" value="Genomic_DNA"/>
</dbReference>
<dbReference type="InterPro" id="IPR009057">
    <property type="entry name" value="Homeodomain-like_sf"/>
</dbReference>
<dbReference type="RefSeq" id="WP_163605722.1">
    <property type="nucleotide sequence ID" value="NZ_JAABOO010000001.1"/>
</dbReference>
<dbReference type="PANTHER" id="PTHR43280">
    <property type="entry name" value="ARAC-FAMILY TRANSCRIPTIONAL REGULATOR"/>
    <property type="match status" value="1"/>
</dbReference>
<evidence type="ECO:0000313" key="6">
    <source>
        <dbReference type="EMBL" id="NER12711.1"/>
    </source>
</evidence>
<keyword evidence="2" id="KW-0238">DNA-binding</keyword>
<dbReference type="GO" id="GO:0003700">
    <property type="term" value="F:DNA-binding transcription factor activity"/>
    <property type="evidence" value="ECO:0007669"/>
    <property type="project" value="InterPro"/>
</dbReference>
<feature type="domain" description="HTH araC/xylS-type" evidence="5">
    <location>
        <begin position="467"/>
        <end position="559"/>
    </location>
</feature>
<dbReference type="Gene3D" id="1.10.10.60">
    <property type="entry name" value="Homeodomain-like"/>
    <property type="match status" value="2"/>
</dbReference>
<keyword evidence="4" id="KW-0472">Membrane</keyword>
<dbReference type="Pfam" id="PF12833">
    <property type="entry name" value="HTH_18"/>
    <property type="match status" value="1"/>
</dbReference>
<keyword evidence="3" id="KW-0804">Transcription</keyword>
<gene>
    <name evidence="6" type="ORF">GWK08_04610</name>
</gene>
<dbReference type="Gene3D" id="1.25.40.10">
    <property type="entry name" value="Tetratricopeptide repeat domain"/>
    <property type="match status" value="1"/>
</dbReference>
<evidence type="ECO:0000256" key="3">
    <source>
        <dbReference type="ARBA" id="ARBA00023163"/>
    </source>
</evidence>
<keyword evidence="4" id="KW-1133">Transmembrane helix</keyword>
<dbReference type="PANTHER" id="PTHR43280:SF2">
    <property type="entry name" value="HTH-TYPE TRANSCRIPTIONAL REGULATOR EXSA"/>
    <property type="match status" value="1"/>
</dbReference>
<evidence type="ECO:0000313" key="7">
    <source>
        <dbReference type="Proteomes" id="UP000468581"/>
    </source>
</evidence>
<dbReference type="SUPFAM" id="SSF48452">
    <property type="entry name" value="TPR-like"/>
    <property type="match status" value="1"/>
</dbReference>
<reference evidence="6 7" key="1">
    <citation type="submission" date="2020-01" db="EMBL/GenBank/DDBJ databases">
        <title>Leptobacterium flavescens.</title>
        <authorList>
            <person name="Wang G."/>
        </authorList>
    </citation>
    <scope>NUCLEOTIDE SEQUENCE [LARGE SCALE GENOMIC DNA]</scope>
    <source>
        <strain evidence="6 7">KCTC 22160</strain>
    </source>
</reference>
<dbReference type="Proteomes" id="UP000468581">
    <property type="component" value="Unassembled WGS sequence"/>
</dbReference>
<dbReference type="GO" id="GO:0043565">
    <property type="term" value="F:sequence-specific DNA binding"/>
    <property type="evidence" value="ECO:0007669"/>
    <property type="project" value="InterPro"/>
</dbReference>
<evidence type="ECO:0000256" key="1">
    <source>
        <dbReference type="ARBA" id="ARBA00023015"/>
    </source>
</evidence>
<organism evidence="6 7">
    <name type="scientific">Leptobacterium flavescens</name>
    <dbReference type="NCBI Taxonomy" id="472055"/>
    <lineage>
        <taxon>Bacteria</taxon>
        <taxon>Pseudomonadati</taxon>
        <taxon>Bacteroidota</taxon>
        <taxon>Flavobacteriia</taxon>
        <taxon>Flavobacteriales</taxon>
        <taxon>Flavobacteriaceae</taxon>
        <taxon>Leptobacterium</taxon>
    </lineage>
</organism>
<evidence type="ECO:0000259" key="5">
    <source>
        <dbReference type="PROSITE" id="PS01124"/>
    </source>
</evidence>
<sequence>MSTRISRLLLTTNFLITTIVFSQKLSIEDRRIIDSLKKLDYKEIYTSFKKVENDSIKAFVFAQAYLEKGKEEKDSIKIANAYSQLNFITNNPYVSIRLGDSIIHYTKNLKHKDYPSLGYLIKAGEYYFLGKYKLALDNYIITYKYLEENENVQYRLAVKTEIAGLKNILGLYEEAFFEFKDILKLVINDSLNEYYNDNYLTTLLNLTSLYNSLDKLDSAGILIKEGIHKSLALKDTSKYYEFITAGGFNEYFKGNYQAAIDSLDKAFPYDNDQNARINYYLYKGKIAKNLGKPEEAITHFKKLDSIYEIHQDPVRELPEVYKTFVDYYKEKNDIKNQLKYLDKLISADSILDANFRFLNKNIQKHYDIPQLLSEKEHLILKLKTEKKQSDIGLIILGSSIILLGSFLFYYVKRQKSYKKRFKEVFNDEPDRKYEKTKASPEIKGVSLELITEIRNGLLEFEDKKGFLNSKTTLNSLSKKLDTNTNYLSKIINFYEQKNFSNYLNDLRIEYAIKQLKTDPQFQLYSIKGIAQEVGFNSGESFSKAFYKRTGIYPSYFLKQLKKIKTPL</sequence>
<dbReference type="PROSITE" id="PS01124">
    <property type="entry name" value="HTH_ARAC_FAMILY_2"/>
    <property type="match status" value="1"/>
</dbReference>
<dbReference type="SUPFAM" id="SSF46689">
    <property type="entry name" value="Homeodomain-like"/>
    <property type="match status" value="1"/>
</dbReference>
<keyword evidence="1" id="KW-0805">Transcription regulation</keyword>
<dbReference type="InterPro" id="IPR011990">
    <property type="entry name" value="TPR-like_helical_dom_sf"/>
</dbReference>
<proteinExistence type="predicted"/>
<dbReference type="InterPro" id="IPR018060">
    <property type="entry name" value="HTH_AraC"/>
</dbReference>
<name>A0A6P0UHB5_9FLAO</name>
<dbReference type="SMART" id="SM00342">
    <property type="entry name" value="HTH_ARAC"/>
    <property type="match status" value="1"/>
</dbReference>